<protein>
    <submittedName>
        <fullName evidence="2">Uncharacterized protein</fullName>
    </submittedName>
</protein>
<dbReference type="EMBL" id="CP061800">
    <property type="protein sequence ID" value="QTA86008.1"/>
    <property type="molecule type" value="Genomic_DNA"/>
</dbReference>
<evidence type="ECO:0000256" key="1">
    <source>
        <dbReference type="SAM" id="MobiDB-lite"/>
    </source>
</evidence>
<dbReference type="AlphaFoldDB" id="A0A975GMQ4"/>
<dbReference type="KEGG" id="dmm:dnm_020260"/>
<accession>A0A975GMQ4</accession>
<proteinExistence type="predicted"/>
<name>A0A975GMQ4_9BACT</name>
<feature type="region of interest" description="Disordered" evidence="1">
    <location>
        <begin position="1"/>
        <end position="39"/>
    </location>
</feature>
<dbReference type="Proteomes" id="UP000663722">
    <property type="component" value="Chromosome"/>
</dbReference>
<feature type="compositionally biased region" description="Polar residues" evidence="1">
    <location>
        <begin position="7"/>
        <end position="19"/>
    </location>
</feature>
<organism evidence="2 3">
    <name type="scientific">Desulfonema magnum</name>
    <dbReference type="NCBI Taxonomy" id="45655"/>
    <lineage>
        <taxon>Bacteria</taxon>
        <taxon>Pseudomonadati</taxon>
        <taxon>Thermodesulfobacteriota</taxon>
        <taxon>Desulfobacteria</taxon>
        <taxon>Desulfobacterales</taxon>
        <taxon>Desulfococcaceae</taxon>
        <taxon>Desulfonema</taxon>
    </lineage>
</organism>
<evidence type="ECO:0000313" key="2">
    <source>
        <dbReference type="EMBL" id="QTA86008.1"/>
    </source>
</evidence>
<reference evidence="2" key="1">
    <citation type="journal article" date="2021" name="Microb. Physiol.">
        <title>Proteogenomic Insights into the Physiology of Marine, Sulfate-Reducing, Filamentous Desulfonema limicola and Desulfonema magnum.</title>
        <authorList>
            <person name="Schnaars V."/>
            <person name="Wohlbrand L."/>
            <person name="Scheve S."/>
            <person name="Hinrichs C."/>
            <person name="Reinhardt R."/>
            <person name="Rabus R."/>
        </authorList>
    </citation>
    <scope>NUCLEOTIDE SEQUENCE</scope>
    <source>
        <strain evidence="2">4be13</strain>
    </source>
</reference>
<sequence length="39" mass="4288">MGHWRFNSFSVNSGKTRGFSSVAADHSGEKSGFFSPDKH</sequence>
<evidence type="ECO:0000313" key="3">
    <source>
        <dbReference type="Proteomes" id="UP000663722"/>
    </source>
</evidence>
<gene>
    <name evidence="2" type="ORF">dnm_020260</name>
</gene>
<keyword evidence="3" id="KW-1185">Reference proteome</keyword>